<keyword evidence="5 6" id="KW-0349">Heme</keyword>
<dbReference type="VEuPathDB" id="FungiDB:QG37_03639"/>
<keyword evidence="7" id="KW-0812">Transmembrane</keyword>
<dbReference type="InterPro" id="IPR050121">
    <property type="entry name" value="Cytochrome_P450_monoxygenase"/>
</dbReference>
<dbReference type="PROSITE" id="PS00086">
    <property type="entry name" value="CYTOCHROME_P450"/>
    <property type="match status" value="1"/>
</dbReference>
<gene>
    <name evidence="8" type="ORF">QG37_03639</name>
</gene>
<dbReference type="GO" id="GO:0020037">
    <property type="term" value="F:heme binding"/>
    <property type="evidence" value="ECO:0007669"/>
    <property type="project" value="InterPro"/>
</dbReference>
<dbReference type="GO" id="GO:0004497">
    <property type="term" value="F:monooxygenase activity"/>
    <property type="evidence" value="ECO:0007669"/>
    <property type="project" value="UniProtKB-KW"/>
</dbReference>
<dbReference type="InterPro" id="IPR002401">
    <property type="entry name" value="Cyt_P450_E_grp-I"/>
</dbReference>
<proteinExistence type="inferred from homology"/>
<evidence type="ECO:0000313" key="8">
    <source>
        <dbReference type="EMBL" id="KND99498.1"/>
    </source>
</evidence>
<feature type="binding site" description="axial binding residue" evidence="5">
    <location>
        <position position="456"/>
    </location>
    <ligand>
        <name>heme</name>
        <dbReference type="ChEBI" id="CHEBI:30413"/>
    </ligand>
    <ligandPart>
        <name>Fe</name>
        <dbReference type="ChEBI" id="CHEBI:18248"/>
    </ligandPart>
</feature>
<evidence type="ECO:0000256" key="4">
    <source>
        <dbReference type="ARBA" id="ARBA00023004"/>
    </source>
</evidence>
<dbReference type="SUPFAM" id="SSF48264">
    <property type="entry name" value="Cytochrome P450"/>
    <property type="match status" value="1"/>
</dbReference>
<evidence type="ECO:0008006" key="10">
    <source>
        <dbReference type="Google" id="ProtNLM"/>
    </source>
</evidence>
<keyword evidence="7" id="KW-1133">Transmembrane helix</keyword>
<dbReference type="VEuPathDB" id="FungiDB:CJJ07_004861"/>
<keyword evidence="6" id="KW-0560">Oxidoreductase</keyword>
<dbReference type="PRINTS" id="PR00463">
    <property type="entry name" value="EP450I"/>
</dbReference>
<dbReference type="PRINTS" id="PR00385">
    <property type="entry name" value="P450"/>
</dbReference>
<protein>
    <recommendedName>
        <fullName evidence="10">Cytochrome P450</fullName>
    </recommendedName>
</protein>
<evidence type="ECO:0000256" key="5">
    <source>
        <dbReference type="PIRSR" id="PIRSR602401-1"/>
    </source>
</evidence>
<comment type="cofactor">
    <cofactor evidence="1 5">
        <name>heme</name>
        <dbReference type="ChEBI" id="CHEBI:30413"/>
    </cofactor>
</comment>
<evidence type="ECO:0000313" key="9">
    <source>
        <dbReference type="Proteomes" id="UP000037122"/>
    </source>
</evidence>
<dbReference type="VEuPathDB" id="FungiDB:B9J08_005308"/>
<dbReference type="AlphaFoldDB" id="A0A0L0NZP3"/>
<evidence type="ECO:0000256" key="7">
    <source>
        <dbReference type="SAM" id="Phobius"/>
    </source>
</evidence>
<dbReference type="PANTHER" id="PTHR24305:SF166">
    <property type="entry name" value="CYTOCHROME P450 12A4, MITOCHONDRIAL-RELATED"/>
    <property type="match status" value="1"/>
</dbReference>
<dbReference type="GO" id="GO:0016705">
    <property type="term" value="F:oxidoreductase activity, acting on paired donors, with incorporation or reduction of molecular oxygen"/>
    <property type="evidence" value="ECO:0007669"/>
    <property type="project" value="InterPro"/>
</dbReference>
<name>A0A0L0NZP3_CANAR</name>
<keyword evidence="7" id="KW-0472">Membrane</keyword>
<dbReference type="Pfam" id="PF00067">
    <property type="entry name" value="p450"/>
    <property type="match status" value="1"/>
</dbReference>
<dbReference type="Proteomes" id="UP000037122">
    <property type="component" value="Unassembled WGS sequence"/>
</dbReference>
<evidence type="ECO:0000256" key="1">
    <source>
        <dbReference type="ARBA" id="ARBA00001971"/>
    </source>
</evidence>
<dbReference type="EMBL" id="LGST01000023">
    <property type="protein sequence ID" value="KND99498.1"/>
    <property type="molecule type" value="Genomic_DNA"/>
</dbReference>
<dbReference type="VEuPathDB" id="FungiDB:CJI97_005392"/>
<dbReference type="VEuPathDB" id="FungiDB:CJI96_0004095"/>
<accession>A0A0L0NZP3</accession>
<keyword evidence="6" id="KW-0503">Monooxygenase</keyword>
<dbReference type="GO" id="GO:0005506">
    <property type="term" value="F:iron ion binding"/>
    <property type="evidence" value="ECO:0007669"/>
    <property type="project" value="InterPro"/>
</dbReference>
<feature type="transmembrane region" description="Helical" evidence="7">
    <location>
        <begin position="20"/>
        <end position="39"/>
    </location>
</feature>
<dbReference type="Gene3D" id="1.10.630.10">
    <property type="entry name" value="Cytochrome P450"/>
    <property type="match status" value="1"/>
</dbReference>
<dbReference type="PANTHER" id="PTHR24305">
    <property type="entry name" value="CYTOCHROME P450"/>
    <property type="match status" value="1"/>
</dbReference>
<keyword evidence="3 5" id="KW-0479">Metal-binding</keyword>
<comment type="similarity">
    <text evidence="2 6">Belongs to the cytochrome P450 family.</text>
</comment>
<dbReference type="VEuPathDB" id="FungiDB:CJJ09_004048"/>
<reference evidence="9" key="1">
    <citation type="journal article" date="2015" name="BMC Genomics">
        <title>Draft genome of a commonly misdiagnosed multidrug resistant pathogen Candida auris.</title>
        <authorList>
            <person name="Chatterjee S."/>
            <person name="Alampalli S.V."/>
            <person name="Nageshan R.K."/>
            <person name="Chettiar S.T."/>
            <person name="Joshi S."/>
            <person name="Tatu U.S."/>
        </authorList>
    </citation>
    <scope>NUCLEOTIDE SEQUENCE [LARGE SCALE GENOMIC DNA]</scope>
    <source>
        <strain evidence="9">6684</strain>
    </source>
</reference>
<evidence type="ECO:0000256" key="6">
    <source>
        <dbReference type="RuleBase" id="RU000461"/>
    </source>
</evidence>
<dbReference type="InterPro" id="IPR036396">
    <property type="entry name" value="Cyt_P450_sf"/>
</dbReference>
<comment type="caution">
    <text evidence="8">The sequence shown here is derived from an EMBL/GenBank/DDBJ whole genome shotgun (WGS) entry which is preliminary data.</text>
</comment>
<dbReference type="InterPro" id="IPR017972">
    <property type="entry name" value="Cyt_P450_CS"/>
</dbReference>
<evidence type="ECO:0000256" key="2">
    <source>
        <dbReference type="ARBA" id="ARBA00010617"/>
    </source>
</evidence>
<dbReference type="CDD" id="cd11059">
    <property type="entry name" value="CYP_fungal"/>
    <property type="match status" value="1"/>
</dbReference>
<evidence type="ECO:0000256" key="3">
    <source>
        <dbReference type="ARBA" id="ARBA00022723"/>
    </source>
</evidence>
<keyword evidence="4 5" id="KW-0408">Iron</keyword>
<organism evidence="8 9">
    <name type="scientific">Candidozyma auris</name>
    <name type="common">Yeast</name>
    <name type="synonym">Candida auris</name>
    <dbReference type="NCBI Taxonomy" id="498019"/>
    <lineage>
        <taxon>Eukaryota</taxon>
        <taxon>Fungi</taxon>
        <taxon>Dikarya</taxon>
        <taxon>Ascomycota</taxon>
        <taxon>Saccharomycotina</taxon>
        <taxon>Pichiomycetes</taxon>
        <taxon>Metschnikowiaceae</taxon>
        <taxon>Candidozyma</taxon>
    </lineage>
</organism>
<sequence length="537" mass="61807">MIKEILIDGYRLIYAQQTPVLAAILVLFAAYTFILHPFFISPLRHVPGPYLNRISSIPFMKAAWGASLVRKTHLLHAKYGDVVLLAPKMVACNGDPKYLHDIYTKNMPKLRFYENFLNHGNRRNIFSTLTNPEHLKLKKIIQNLYLKGAVLKNVNRQNLIEKVTFLMQDLRLNDSTPVDVFTLFAALAMDAVSGFEVGLQNSTDLLLKPEKRPIIASFRNISSMGFWTTRMPWFWRWAATDQILLDVEVCEKFEMDLYNKAEANVPERQPNVNLTTLEALKKSGVRGLNAYSLLTDNLFAGHETTAVLMTYMCYQLSRPINRKRQLKLHEEIRNSFGPVSDDIIDDIETVDKLPYLDAVLKETMRVHAAIPGSEPRVCDKPYEVNINGKRVVIPAGTEISCQPYSMHRVELVFPRPDEWIPERWLQGDNENYEEYTARTLHMNKYMFPFGKGIRMCLGMNLALTEMKLACANMYWRYNSSIDPKWFRGRGSDNTTLPMGHEYYSKKCEQGIMAMADAYTTRPEGEECWLVWSEISGN</sequence>
<dbReference type="InterPro" id="IPR001128">
    <property type="entry name" value="Cyt_P450"/>
</dbReference>